<organism evidence="1 2">
    <name type="scientific">Dermacentor silvarum</name>
    <name type="common">Tick</name>
    <dbReference type="NCBI Taxonomy" id="543639"/>
    <lineage>
        <taxon>Eukaryota</taxon>
        <taxon>Metazoa</taxon>
        <taxon>Ecdysozoa</taxon>
        <taxon>Arthropoda</taxon>
        <taxon>Chelicerata</taxon>
        <taxon>Arachnida</taxon>
        <taxon>Acari</taxon>
        <taxon>Parasitiformes</taxon>
        <taxon>Ixodida</taxon>
        <taxon>Ixodoidea</taxon>
        <taxon>Ixodidae</taxon>
        <taxon>Rhipicephalinae</taxon>
        <taxon>Dermacentor</taxon>
    </lineage>
</organism>
<evidence type="ECO:0000313" key="1">
    <source>
        <dbReference type="EMBL" id="KAH7979569.1"/>
    </source>
</evidence>
<sequence>MYVNDVESAVLQMRESGFNDIFDASVKVAEAADVEMRMPRVTGRQLHRHNMPVASVEEHFRLSVFLPFLDYLISQLNEWFKRHRHTWKMPSSLLPQDIPEAATLPIAEEFATLYSNVISASELQGELAVWAAKWKSEKRETHKMAEMQAVANCPEVFFPNMHRPLKILATLPMSTAEADRSFSSQRHLKTYLRASTTNERLVAIAFLNIPVKFKSAQKTFSLFSTWNVDGFS</sequence>
<gene>
    <name evidence="1" type="ORF">HPB49_009944</name>
</gene>
<protein>
    <submittedName>
        <fullName evidence="1">Uncharacterized protein</fullName>
    </submittedName>
</protein>
<dbReference type="EMBL" id="CM023470">
    <property type="protein sequence ID" value="KAH7979569.1"/>
    <property type="molecule type" value="Genomic_DNA"/>
</dbReference>
<name>A0ACB8DZ08_DERSI</name>
<proteinExistence type="predicted"/>
<evidence type="ECO:0000313" key="2">
    <source>
        <dbReference type="Proteomes" id="UP000821865"/>
    </source>
</evidence>
<keyword evidence="2" id="KW-1185">Reference proteome</keyword>
<dbReference type="Proteomes" id="UP000821865">
    <property type="component" value="Chromosome 1"/>
</dbReference>
<comment type="caution">
    <text evidence="1">The sequence shown here is derived from an EMBL/GenBank/DDBJ whole genome shotgun (WGS) entry which is preliminary data.</text>
</comment>
<accession>A0ACB8DZ08</accession>
<reference evidence="1" key="1">
    <citation type="submission" date="2020-05" db="EMBL/GenBank/DDBJ databases">
        <title>Large-scale comparative analyses of tick genomes elucidate their genetic diversity and vector capacities.</title>
        <authorList>
            <person name="Jia N."/>
            <person name="Wang J."/>
            <person name="Shi W."/>
            <person name="Du L."/>
            <person name="Sun Y."/>
            <person name="Zhan W."/>
            <person name="Jiang J."/>
            <person name="Wang Q."/>
            <person name="Zhang B."/>
            <person name="Ji P."/>
            <person name="Sakyi L.B."/>
            <person name="Cui X."/>
            <person name="Yuan T."/>
            <person name="Jiang B."/>
            <person name="Yang W."/>
            <person name="Lam T.T.-Y."/>
            <person name="Chang Q."/>
            <person name="Ding S."/>
            <person name="Wang X."/>
            <person name="Zhu J."/>
            <person name="Ruan X."/>
            <person name="Zhao L."/>
            <person name="Wei J."/>
            <person name="Que T."/>
            <person name="Du C."/>
            <person name="Cheng J."/>
            <person name="Dai P."/>
            <person name="Han X."/>
            <person name="Huang E."/>
            <person name="Gao Y."/>
            <person name="Liu J."/>
            <person name="Shao H."/>
            <person name="Ye R."/>
            <person name="Li L."/>
            <person name="Wei W."/>
            <person name="Wang X."/>
            <person name="Wang C."/>
            <person name="Yang T."/>
            <person name="Huo Q."/>
            <person name="Li W."/>
            <person name="Guo W."/>
            <person name="Chen H."/>
            <person name="Zhou L."/>
            <person name="Ni X."/>
            <person name="Tian J."/>
            <person name="Zhou Y."/>
            <person name="Sheng Y."/>
            <person name="Liu T."/>
            <person name="Pan Y."/>
            <person name="Xia L."/>
            <person name="Li J."/>
            <person name="Zhao F."/>
            <person name="Cao W."/>
        </authorList>
    </citation>
    <scope>NUCLEOTIDE SEQUENCE</scope>
    <source>
        <strain evidence="1">Dsil-2018</strain>
    </source>
</reference>